<keyword evidence="1" id="KW-0547">Nucleotide-binding</keyword>
<protein>
    <recommendedName>
        <fullName evidence="3">Molybdopterin synthase sulfur carrier subunit</fullName>
    </recommendedName>
</protein>
<dbReference type="STRING" id="1123010.SAMN02745724_01079"/>
<dbReference type="AlphaFoldDB" id="A0A1I1GZ36"/>
<evidence type="ECO:0000313" key="4">
    <source>
        <dbReference type="EMBL" id="SFC16766.1"/>
    </source>
</evidence>
<proteinExistence type="inferred from homology"/>
<dbReference type="InterPro" id="IPR003749">
    <property type="entry name" value="ThiS/MoaD-like"/>
</dbReference>
<dbReference type="InterPro" id="IPR016155">
    <property type="entry name" value="Mopterin_synth/thiamin_S_b"/>
</dbReference>
<gene>
    <name evidence="4" type="ORF">SAMN02745724_01079</name>
</gene>
<dbReference type="PANTHER" id="PTHR33359">
    <property type="entry name" value="MOLYBDOPTERIN SYNTHASE SULFUR CARRIER SUBUNIT"/>
    <property type="match status" value="1"/>
</dbReference>
<dbReference type="Pfam" id="PF02597">
    <property type="entry name" value="ThiS"/>
    <property type="match status" value="1"/>
</dbReference>
<dbReference type="Gene3D" id="3.10.20.30">
    <property type="match status" value="1"/>
</dbReference>
<comment type="similarity">
    <text evidence="2">Belongs to the MoaD family.</text>
</comment>
<organism evidence="4 5">
    <name type="scientific">Pseudoalteromonas denitrificans DSM 6059</name>
    <dbReference type="NCBI Taxonomy" id="1123010"/>
    <lineage>
        <taxon>Bacteria</taxon>
        <taxon>Pseudomonadati</taxon>
        <taxon>Pseudomonadota</taxon>
        <taxon>Gammaproteobacteria</taxon>
        <taxon>Alteromonadales</taxon>
        <taxon>Pseudoalteromonadaceae</taxon>
        <taxon>Pseudoalteromonas</taxon>
    </lineage>
</organism>
<dbReference type="OrthoDB" id="9801945at2"/>
<reference evidence="4 5" key="1">
    <citation type="submission" date="2016-10" db="EMBL/GenBank/DDBJ databases">
        <authorList>
            <person name="de Groot N.N."/>
        </authorList>
    </citation>
    <scope>NUCLEOTIDE SEQUENCE [LARGE SCALE GENOMIC DNA]</scope>
    <source>
        <strain evidence="4 5">DSM 6059</strain>
    </source>
</reference>
<dbReference type="InterPro" id="IPR044672">
    <property type="entry name" value="MOCS2A"/>
</dbReference>
<dbReference type="SUPFAM" id="SSF54285">
    <property type="entry name" value="MoaD/ThiS"/>
    <property type="match status" value="1"/>
</dbReference>
<dbReference type="InterPro" id="IPR012675">
    <property type="entry name" value="Beta-grasp_dom_sf"/>
</dbReference>
<dbReference type="Proteomes" id="UP000198862">
    <property type="component" value="Unassembled WGS sequence"/>
</dbReference>
<dbReference type="PANTHER" id="PTHR33359:SF1">
    <property type="entry name" value="MOLYBDOPTERIN SYNTHASE SULFUR CARRIER SUBUNIT"/>
    <property type="match status" value="1"/>
</dbReference>
<name>A0A1I1GZ36_9GAMM</name>
<dbReference type="RefSeq" id="WP_091981159.1">
    <property type="nucleotide sequence ID" value="NZ_FOLO01000005.1"/>
</dbReference>
<dbReference type="EMBL" id="FOLO01000005">
    <property type="protein sequence ID" value="SFC16766.1"/>
    <property type="molecule type" value="Genomic_DNA"/>
</dbReference>
<dbReference type="NCBIfam" id="TIGR01682">
    <property type="entry name" value="moaD"/>
    <property type="match status" value="1"/>
</dbReference>
<dbReference type="UniPathway" id="UPA00344"/>
<evidence type="ECO:0000256" key="1">
    <source>
        <dbReference type="ARBA" id="ARBA00022741"/>
    </source>
</evidence>
<dbReference type="CDD" id="cd00754">
    <property type="entry name" value="Ubl_MoaD"/>
    <property type="match status" value="1"/>
</dbReference>
<evidence type="ECO:0000313" key="5">
    <source>
        <dbReference type="Proteomes" id="UP000198862"/>
    </source>
</evidence>
<evidence type="ECO:0000256" key="3">
    <source>
        <dbReference type="ARBA" id="ARBA00024247"/>
    </source>
</evidence>
<accession>A0A1I1GZ36</accession>
<dbReference type="GO" id="GO:0006777">
    <property type="term" value="P:Mo-molybdopterin cofactor biosynthetic process"/>
    <property type="evidence" value="ECO:0007669"/>
    <property type="project" value="InterPro"/>
</dbReference>
<evidence type="ECO:0000256" key="2">
    <source>
        <dbReference type="ARBA" id="ARBA00024200"/>
    </source>
</evidence>
<dbReference type="GO" id="GO:0000166">
    <property type="term" value="F:nucleotide binding"/>
    <property type="evidence" value="ECO:0007669"/>
    <property type="project" value="UniProtKB-KW"/>
</dbReference>
<sequence length="82" mass="9041">MIKVLFFGRLRELLNCSEIQIDDFELGSVANLRVLLAKKGPKWAEFIEGNNALVAVNQDMVDESSQIKTGDEVAFFPPVTGG</sequence>
<dbReference type="GO" id="GO:1990133">
    <property type="term" value="C:molybdopterin adenylyltransferase complex"/>
    <property type="evidence" value="ECO:0007669"/>
    <property type="project" value="TreeGrafter"/>
</dbReference>
<keyword evidence="5" id="KW-1185">Reference proteome</keyword>